<dbReference type="SUPFAM" id="SSF53474">
    <property type="entry name" value="alpha/beta-Hydrolases"/>
    <property type="match status" value="1"/>
</dbReference>
<keyword evidence="3 5" id="KW-0093">Biotin biosynthesis</keyword>
<dbReference type="HOGENOM" id="CLU_020336_12_2_6"/>
<evidence type="ECO:0000256" key="5">
    <source>
        <dbReference type="HAMAP-Rule" id="MF_01260"/>
    </source>
</evidence>
<dbReference type="Proteomes" id="UP000002230">
    <property type="component" value="Chromosome"/>
</dbReference>
<comment type="catalytic activity">
    <reaction evidence="5">
        <text>6-carboxyhexanoyl-[ACP] methyl ester + H2O = 6-carboxyhexanoyl-[ACP] + methanol + H(+)</text>
        <dbReference type="Rhea" id="RHEA:42700"/>
        <dbReference type="Rhea" id="RHEA-COMP:9955"/>
        <dbReference type="Rhea" id="RHEA-COMP:10186"/>
        <dbReference type="ChEBI" id="CHEBI:15377"/>
        <dbReference type="ChEBI" id="CHEBI:15378"/>
        <dbReference type="ChEBI" id="CHEBI:17790"/>
        <dbReference type="ChEBI" id="CHEBI:78846"/>
        <dbReference type="ChEBI" id="CHEBI:82735"/>
        <dbReference type="EC" id="3.1.1.85"/>
    </reaction>
</comment>
<evidence type="ECO:0000313" key="8">
    <source>
        <dbReference type="Proteomes" id="UP000002230"/>
    </source>
</evidence>
<dbReference type="InterPro" id="IPR000073">
    <property type="entry name" value="AB_hydrolase_1"/>
</dbReference>
<dbReference type="GO" id="GO:0090499">
    <property type="term" value="F:pimelyl-[acyl-carrier protein] methyl ester esterase activity"/>
    <property type="evidence" value="ECO:0007669"/>
    <property type="project" value="UniProtKB-EC"/>
</dbReference>
<dbReference type="EC" id="3.1.1.85" evidence="5"/>
<dbReference type="Gene3D" id="3.40.50.1820">
    <property type="entry name" value="alpha/beta hydrolase"/>
    <property type="match status" value="1"/>
</dbReference>
<keyword evidence="4 5" id="KW-0378">Hydrolase</keyword>
<dbReference type="Pfam" id="PF00561">
    <property type="entry name" value="Abhydrolase_1"/>
    <property type="match status" value="1"/>
</dbReference>
<dbReference type="InterPro" id="IPR010076">
    <property type="entry name" value="BioH"/>
</dbReference>
<comment type="subunit">
    <text evidence="5">Monomer.</text>
</comment>
<dbReference type="KEGG" id="etd:ETAF_2975"/>
<dbReference type="AlphaFoldDB" id="A0A0H3DUB5"/>
<feature type="active site" evidence="5">
    <location>
        <position position="207"/>
    </location>
</feature>
<evidence type="ECO:0000256" key="3">
    <source>
        <dbReference type="ARBA" id="ARBA00022756"/>
    </source>
</evidence>
<comment type="similarity">
    <text evidence="5">Belongs to the AB hydrolase superfamily. Carboxylesterase BioH family.</text>
</comment>
<evidence type="ECO:0000256" key="1">
    <source>
        <dbReference type="ARBA" id="ARBA00022487"/>
    </source>
</evidence>
<dbReference type="GO" id="GO:0005737">
    <property type="term" value="C:cytoplasm"/>
    <property type="evidence" value="ECO:0007669"/>
    <property type="project" value="UniProtKB-SubCell"/>
</dbReference>
<feature type="binding site" evidence="5">
    <location>
        <position position="22"/>
    </location>
    <ligand>
        <name>substrate</name>
    </ligand>
</feature>
<feature type="binding site" evidence="5">
    <location>
        <begin position="143"/>
        <end position="147"/>
    </location>
    <ligand>
        <name>substrate</name>
    </ligand>
</feature>
<accession>A0A0H3DUB5</accession>
<gene>
    <name evidence="5 7" type="primary">bioH</name>
    <name evidence="7" type="ordered locus">ETAF_2975</name>
</gene>
<comment type="function">
    <text evidence="5">The physiological role of BioH is to remove the methyl group introduced by BioC when the pimeloyl moiety is complete. It allows to synthesize pimeloyl-ACP via the fatty acid synthetic pathway through the hydrolysis of the ester bonds of pimeloyl-ACP esters.</text>
</comment>
<dbReference type="UniPathway" id="UPA00078"/>
<keyword evidence="2 5" id="KW-0963">Cytoplasm</keyword>
<evidence type="ECO:0000313" key="7">
    <source>
        <dbReference type="EMBL" id="ADM43077.1"/>
    </source>
</evidence>
<protein>
    <recommendedName>
        <fullName evidence="5">Pimeloyl-[acyl-carrier protein] methyl ester esterase</fullName>
        <ecNumber evidence="5">3.1.1.85</ecNumber>
    </recommendedName>
    <alternativeName>
        <fullName evidence="5">Biotin synthesis protein BioH</fullName>
    </alternativeName>
    <alternativeName>
        <fullName evidence="5">Carboxylesterase BioH</fullName>
    </alternativeName>
</protein>
<feature type="binding site" evidence="5">
    <location>
        <begin position="82"/>
        <end position="83"/>
    </location>
    <ligand>
        <name>substrate</name>
    </ligand>
</feature>
<dbReference type="PANTHER" id="PTHR43194">
    <property type="entry name" value="HYDROLASE ALPHA/BETA FOLD FAMILY"/>
    <property type="match status" value="1"/>
</dbReference>
<dbReference type="InterPro" id="IPR050228">
    <property type="entry name" value="Carboxylesterase_BioH"/>
</dbReference>
<reference evidence="8" key="1">
    <citation type="submission" date="2010-08" db="EMBL/GenBank/DDBJ databases">
        <title>Genome comparisons of Edwardsiella bacteria analysed using deep sequencing technology.</title>
        <authorList>
            <person name="van Soest J.J."/>
            <person name="Henkel C.V."/>
            <person name="Jansen H.J."/>
            <person name="van den Hondel C.A.M.J.J."/>
            <person name="Bloemberg G.V."/>
            <person name="Meijer A.H."/>
            <person name="Spaink H.P."/>
        </authorList>
    </citation>
    <scope>NUCLEOTIDE SEQUENCE [LARGE SCALE GENOMIC DNA]</scope>
    <source>
        <strain evidence="8">FL6-60</strain>
    </source>
</reference>
<feature type="domain" description="AB hydrolase-1" evidence="6">
    <location>
        <begin position="16"/>
        <end position="242"/>
    </location>
</feature>
<dbReference type="PATRIC" id="fig|718251.5.peg.3104"/>
<reference evidence="7 8" key="2">
    <citation type="journal article" date="2011" name="BMC Immunol.">
        <title>Comparison of static immersion and intravenous injection systems for exposure of zebrafish embryos to the natural pathogen Edwardsiella tarda.</title>
        <authorList>
            <person name="van Soest J.J."/>
            <person name="Stockhammer O.W."/>
            <person name="Ordas A."/>
            <person name="Bloemberg G.V."/>
            <person name="Spaink H.P."/>
            <person name="Meijer A.H."/>
        </authorList>
    </citation>
    <scope>NUCLEOTIDE SEQUENCE [LARGE SCALE GENOMIC DNA]</scope>
    <source>
        <strain evidence="7 8">FL6-60</strain>
    </source>
</reference>
<sequence>MSALFWHTCGAGKRDLVLLHGWGLNAEVWRCIVPLLSAQFRLHLVDLPGYGRSGGDTPYSLAEMTQRVLAQAPARALWLGWSLGGLVATQAALHHPQRVSGLITVASSPCFTAQTAWPGIRDDVLHHFQSQLRDDFQRTVERFLALQTLGTDSARQDARALKSVVLAQPMPSAAVLNGGLSLLRETDLRSQLATLAPLWLRLYGALDGLVPRRVAPLVDALSPRGRSLIIPGAAHAPFISHPAPFCAALCDFAGEASA</sequence>
<feature type="binding site" evidence="5">
    <location>
        <position position="235"/>
    </location>
    <ligand>
        <name>substrate</name>
    </ligand>
</feature>
<organism evidence="7 8">
    <name type="scientific">Edwardsiella tarda (strain FL6-60)</name>
    <dbReference type="NCBI Taxonomy" id="718251"/>
    <lineage>
        <taxon>Bacteria</taxon>
        <taxon>Pseudomonadati</taxon>
        <taxon>Pseudomonadota</taxon>
        <taxon>Gammaproteobacteria</taxon>
        <taxon>Enterobacterales</taxon>
        <taxon>Hafniaceae</taxon>
        <taxon>Edwardsiella</taxon>
    </lineage>
</organism>
<keyword evidence="8" id="KW-1185">Reference proteome</keyword>
<dbReference type="PANTHER" id="PTHR43194:SF5">
    <property type="entry name" value="PIMELOYL-[ACYL-CARRIER PROTEIN] METHYL ESTER ESTERASE"/>
    <property type="match status" value="1"/>
</dbReference>
<evidence type="ECO:0000256" key="2">
    <source>
        <dbReference type="ARBA" id="ARBA00022490"/>
    </source>
</evidence>
<dbReference type="HAMAP" id="MF_01260">
    <property type="entry name" value="Carboxylester"/>
    <property type="match status" value="1"/>
</dbReference>
<name>A0A0H3DUB5_EDWTF</name>
<comment type="subcellular location">
    <subcellularLocation>
        <location evidence="5">Cytoplasm</location>
    </subcellularLocation>
</comment>
<keyword evidence="1 5" id="KW-0719">Serine esterase</keyword>
<feature type="active site" evidence="5">
    <location>
        <position position="235"/>
    </location>
</feature>
<comment type="pathway">
    <text evidence="5">Cofactor biosynthesis; biotin biosynthesis.</text>
</comment>
<evidence type="ECO:0000256" key="4">
    <source>
        <dbReference type="ARBA" id="ARBA00022801"/>
    </source>
</evidence>
<feature type="active site" description="Nucleophile" evidence="5">
    <location>
        <position position="82"/>
    </location>
</feature>
<evidence type="ECO:0000259" key="6">
    <source>
        <dbReference type="Pfam" id="PF00561"/>
    </source>
</evidence>
<proteinExistence type="inferred from homology"/>
<dbReference type="NCBIfam" id="TIGR01738">
    <property type="entry name" value="bioH"/>
    <property type="match status" value="1"/>
</dbReference>
<dbReference type="InterPro" id="IPR029058">
    <property type="entry name" value="AB_hydrolase_fold"/>
</dbReference>
<dbReference type="GO" id="GO:0009102">
    <property type="term" value="P:biotin biosynthetic process"/>
    <property type="evidence" value="ECO:0007669"/>
    <property type="project" value="UniProtKB-UniRule"/>
</dbReference>
<dbReference type="EMBL" id="CP002154">
    <property type="protein sequence ID" value="ADM43077.1"/>
    <property type="molecule type" value="Genomic_DNA"/>
</dbReference>